<proteinExistence type="predicted"/>
<evidence type="ECO:0000259" key="1">
    <source>
        <dbReference type="Pfam" id="PF14291"/>
    </source>
</evidence>
<dbReference type="InterPro" id="IPR012337">
    <property type="entry name" value="RNaseH-like_sf"/>
</dbReference>
<dbReference type="Pfam" id="PF14291">
    <property type="entry name" value="DUF4371"/>
    <property type="match status" value="1"/>
</dbReference>
<dbReference type="SUPFAM" id="SSF53098">
    <property type="entry name" value="Ribonuclease H-like"/>
    <property type="match status" value="1"/>
</dbReference>
<protein>
    <recommendedName>
        <fullName evidence="1">DUF4371 domain-containing protein</fullName>
    </recommendedName>
</protein>
<gene>
    <name evidence="2" type="ORF">MEUPH1_LOCUS30089</name>
</gene>
<feature type="domain" description="DUF4371" evidence="1">
    <location>
        <begin position="5"/>
        <end position="173"/>
    </location>
</feature>
<dbReference type="Proteomes" id="UP001160148">
    <property type="component" value="Unassembled WGS sequence"/>
</dbReference>
<dbReference type="PANTHER" id="PTHR45749">
    <property type="match status" value="1"/>
</dbReference>
<dbReference type="AlphaFoldDB" id="A0AAV0YC19"/>
<evidence type="ECO:0000313" key="3">
    <source>
        <dbReference type="Proteomes" id="UP001160148"/>
    </source>
</evidence>
<keyword evidence="3" id="KW-1185">Reference proteome</keyword>
<reference evidence="2 3" key="1">
    <citation type="submission" date="2023-01" db="EMBL/GenBank/DDBJ databases">
        <authorList>
            <person name="Whitehead M."/>
        </authorList>
    </citation>
    <scope>NUCLEOTIDE SEQUENCE [LARGE SCALE GENOMIC DNA]</scope>
</reference>
<name>A0AAV0YC19_9HEMI</name>
<dbReference type="EMBL" id="CARXXK010001572">
    <property type="protein sequence ID" value="CAI6376751.1"/>
    <property type="molecule type" value="Genomic_DNA"/>
</dbReference>
<dbReference type="InterPro" id="IPR025398">
    <property type="entry name" value="DUF4371"/>
</dbReference>
<organism evidence="2 3">
    <name type="scientific">Macrosiphum euphorbiae</name>
    <name type="common">potato aphid</name>
    <dbReference type="NCBI Taxonomy" id="13131"/>
    <lineage>
        <taxon>Eukaryota</taxon>
        <taxon>Metazoa</taxon>
        <taxon>Ecdysozoa</taxon>
        <taxon>Arthropoda</taxon>
        <taxon>Hexapoda</taxon>
        <taxon>Insecta</taxon>
        <taxon>Pterygota</taxon>
        <taxon>Neoptera</taxon>
        <taxon>Paraneoptera</taxon>
        <taxon>Hemiptera</taxon>
        <taxon>Sternorrhyncha</taxon>
        <taxon>Aphidomorpha</taxon>
        <taxon>Aphidoidea</taxon>
        <taxon>Aphididae</taxon>
        <taxon>Macrosiphini</taxon>
        <taxon>Macrosiphum</taxon>
    </lineage>
</organism>
<sequence length="234" mass="26267">MKRLIDITLCLVKGGRPFRGHDEGEKSNQKGLFKEIVNTFAKYEIVLKEHFENGPKNAKYTSNRIQNDLISSIHNVLIKKVKADLQNVYVSILADETSDVGHHEQLSIVIRYFDDQMNRPVETFLDLVRLVSVNAESIFTAISNIIHSKFGIGWSSIIAVCFDGASTMSGNIGGVQRKFKEMNANILYVHCYAHCLNLSLINSITSNTSNKNQVVFNFLGSVQFLYSFIEGSPT</sequence>
<comment type="caution">
    <text evidence="2">The sequence shown here is derived from an EMBL/GenBank/DDBJ whole genome shotgun (WGS) entry which is preliminary data.</text>
</comment>
<accession>A0AAV0YC19</accession>
<evidence type="ECO:0000313" key="2">
    <source>
        <dbReference type="EMBL" id="CAI6376751.1"/>
    </source>
</evidence>
<dbReference type="PANTHER" id="PTHR45749:SF21">
    <property type="entry name" value="DUF4371 DOMAIN-CONTAINING PROTEIN"/>
    <property type="match status" value="1"/>
</dbReference>